<dbReference type="EMBL" id="JBBPHU010000001">
    <property type="protein sequence ID" value="KAK7523301.1"/>
    <property type="molecule type" value="Genomic_DNA"/>
</dbReference>
<feature type="domain" description="Rhodopsin" evidence="8">
    <location>
        <begin position="47"/>
        <end position="296"/>
    </location>
</feature>
<reference evidence="9 10" key="1">
    <citation type="submission" date="2024-04" db="EMBL/GenBank/DDBJ databases">
        <title>Phyllosticta paracitricarpa is synonymous to the EU quarantine fungus P. citricarpa based on phylogenomic analyses.</title>
        <authorList>
            <consortium name="Lawrence Berkeley National Laboratory"/>
            <person name="Van Ingen-Buijs V.A."/>
            <person name="Van Westerhoven A.C."/>
            <person name="Haridas S."/>
            <person name="Skiadas P."/>
            <person name="Martin F."/>
            <person name="Groenewald J.Z."/>
            <person name="Crous P.W."/>
            <person name="Seidl M.F."/>
        </authorList>
    </citation>
    <scope>NUCLEOTIDE SEQUENCE [LARGE SCALE GENOMIC DNA]</scope>
    <source>
        <strain evidence="9 10">CBS 123371</strain>
    </source>
</reference>
<name>A0ABR1L0Y9_9PEZI</name>
<keyword evidence="10" id="KW-1185">Reference proteome</keyword>
<feature type="compositionally biased region" description="Low complexity" evidence="6">
    <location>
        <begin position="491"/>
        <end position="506"/>
    </location>
</feature>
<dbReference type="PANTHER" id="PTHR33048:SF129">
    <property type="entry name" value="INTEGRAL MEMBRANE PROTEIN-RELATED"/>
    <property type="match status" value="1"/>
</dbReference>
<evidence type="ECO:0000259" key="8">
    <source>
        <dbReference type="Pfam" id="PF20684"/>
    </source>
</evidence>
<feature type="region of interest" description="Disordered" evidence="6">
    <location>
        <begin position="585"/>
        <end position="692"/>
    </location>
</feature>
<protein>
    <recommendedName>
        <fullName evidence="8">Rhodopsin domain-containing protein</fullName>
    </recommendedName>
</protein>
<feature type="compositionally biased region" description="Gly residues" evidence="6">
    <location>
        <begin position="641"/>
        <end position="668"/>
    </location>
</feature>
<dbReference type="Proteomes" id="UP001363622">
    <property type="component" value="Unassembled WGS sequence"/>
</dbReference>
<evidence type="ECO:0000313" key="10">
    <source>
        <dbReference type="Proteomes" id="UP001363622"/>
    </source>
</evidence>
<dbReference type="PANTHER" id="PTHR33048">
    <property type="entry name" value="PTH11-LIKE INTEGRAL MEMBRANE PROTEIN (AFU_ORTHOLOGUE AFUA_5G11245)"/>
    <property type="match status" value="1"/>
</dbReference>
<evidence type="ECO:0000256" key="1">
    <source>
        <dbReference type="ARBA" id="ARBA00004141"/>
    </source>
</evidence>
<dbReference type="InterPro" id="IPR049326">
    <property type="entry name" value="Rhodopsin_dom_fungi"/>
</dbReference>
<evidence type="ECO:0000256" key="3">
    <source>
        <dbReference type="ARBA" id="ARBA00022989"/>
    </source>
</evidence>
<keyword evidence="2 7" id="KW-0812">Transmembrane</keyword>
<feature type="region of interest" description="Disordered" evidence="6">
    <location>
        <begin position="381"/>
        <end position="506"/>
    </location>
</feature>
<evidence type="ECO:0000256" key="5">
    <source>
        <dbReference type="ARBA" id="ARBA00038359"/>
    </source>
</evidence>
<feature type="compositionally biased region" description="Acidic residues" evidence="6">
    <location>
        <begin position="469"/>
        <end position="486"/>
    </location>
</feature>
<sequence>MPGGLHPPLDLYHAWQTDQFPHGERRDWSIVIIVTLFGVLAYATVAARLWARVMVNRNSGLDDALILVALIFTSGLAISVMLGSRLYGFDRHIWDLTPTLGVQSREITMAIEATYIIATGITKISILCFYRRIASGTVANWFLYTTWTSIAFVIAYMIAFLGTLFFGCSPISAFWNQVDIDWLVTNKGKWHCINEPGNLLAASSVSIVQDFLACGLPYLLLRKLQMSRRQKIALTAVFGVGIFLCVTGILRIYYIRLLFYTTYDITWAAQPCWLWTAVEAELAIVCASAPALKPFFGRILHASGITAIGGSGSNNSAVGRRTPNFGGGAKSPRKKMMGSTSFSLGDSNDASIADRSMSPSLKKQPRDFEMEQLAKHGTDVSITTLPPYSPAASGPVSPVSTARSPLFRRSSRTTPSSLSFGEPPTRYGFEADISGGNDHHNHHHHHHYHHHHHRKASSKLPDLERGSDWDDDDDDDENDSPDDDNETAYHPLAAQPSSPAAPSPTTLAAAAAPLGGIKVEQRVDVDFSGNEQWPLALSAAAQGIGLGPNGAPPSALPVPLEPRGYLHHHHAPPYPGGNYAHGAFGSFPGFGDKERERGADGGGGSGSDDNLDENPHHDASDKRGAAGSRTGSDEVTLVEIGGSGSGRGAGGEGAGAGGDADAGGGGVGRSASSSSSAVPTSHHARIVRKFFG</sequence>
<feature type="transmembrane region" description="Helical" evidence="7">
    <location>
        <begin position="142"/>
        <end position="166"/>
    </location>
</feature>
<evidence type="ECO:0000313" key="9">
    <source>
        <dbReference type="EMBL" id="KAK7523301.1"/>
    </source>
</evidence>
<feature type="transmembrane region" description="Helical" evidence="7">
    <location>
        <begin position="28"/>
        <end position="51"/>
    </location>
</feature>
<keyword evidence="4 7" id="KW-0472">Membrane</keyword>
<feature type="compositionally biased region" description="Low complexity" evidence="6">
    <location>
        <begin position="390"/>
        <end position="420"/>
    </location>
</feature>
<proteinExistence type="inferred from homology"/>
<keyword evidence="3 7" id="KW-1133">Transmembrane helix</keyword>
<feature type="transmembrane region" description="Helical" evidence="7">
    <location>
        <begin position="107"/>
        <end position="130"/>
    </location>
</feature>
<accession>A0ABR1L0Y9</accession>
<feature type="transmembrane region" description="Helical" evidence="7">
    <location>
        <begin position="232"/>
        <end position="254"/>
    </location>
</feature>
<dbReference type="Pfam" id="PF20684">
    <property type="entry name" value="Fung_rhodopsin"/>
    <property type="match status" value="1"/>
</dbReference>
<feature type="compositionally biased region" description="Basic residues" evidence="6">
    <location>
        <begin position="440"/>
        <end position="457"/>
    </location>
</feature>
<feature type="compositionally biased region" description="Low complexity" evidence="6">
    <location>
        <begin position="669"/>
        <end position="678"/>
    </location>
</feature>
<comment type="similarity">
    <text evidence="5">Belongs to the SAT4 family.</text>
</comment>
<feature type="region of interest" description="Disordered" evidence="6">
    <location>
        <begin position="316"/>
        <end position="365"/>
    </location>
</feature>
<evidence type="ECO:0000256" key="2">
    <source>
        <dbReference type="ARBA" id="ARBA00022692"/>
    </source>
</evidence>
<feature type="compositionally biased region" description="Basic residues" evidence="6">
    <location>
        <begin position="682"/>
        <end position="692"/>
    </location>
</feature>
<organism evidence="9 10">
    <name type="scientific">Phyllosticta citriasiana</name>
    <dbReference type="NCBI Taxonomy" id="595635"/>
    <lineage>
        <taxon>Eukaryota</taxon>
        <taxon>Fungi</taxon>
        <taxon>Dikarya</taxon>
        <taxon>Ascomycota</taxon>
        <taxon>Pezizomycotina</taxon>
        <taxon>Dothideomycetes</taxon>
        <taxon>Dothideomycetes incertae sedis</taxon>
        <taxon>Botryosphaeriales</taxon>
        <taxon>Phyllostictaceae</taxon>
        <taxon>Phyllosticta</taxon>
    </lineage>
</organism>
<feature type="transmembrane region" description="Helical" evidence="7">
    <location>
        <begin position="63"/>
        <end position="87"/>
    </location>
</feature>
<feature type="compositionally biased region" description="Polar residues" evidence="6">
    <location>
        <begin position="338"/>
        <end position="350"/>
    </location>
</feature>
<feature type="transmembrane region" description="Helical" evidence="7">
    <location>
        <begin position="199"/>
        <end position="220"/>
    </location>
</feature>
<gene>
    <name evidence="9" type="ORF">IWZ03DRAFT_757</name>
</gene>
<feature type="compositionally biased region" description="Basic and acidic residues" evidence="6">
    <location>
        <begin position="613"/>
        <end position="624"/>
    </location>
</feature>
<comment type="subcellular location">
    <subcellularLocation>
        <location evidence="1">Membrane</location>
        <topology evidence="1">Multi-pass membrane protein</topology>
    </subcellularLocation>
</comment>
<evidence type="ECO:0000256" key="7">
    <source>
        <dbReference type="SAM" id="Phobius"/>
    </source>
</evidence>
<comment type="caution">
    <text evidence="9">The sequence shown here is derived from an EMBL/GenBank/DDBJ whole genome shotgun (WGS) entry which is preliminary data.</text>
</comment>
<dbReference type="InterPro" id="IPR052337">
    <property type="entry name" value="SAT4-like"/>
</dbReference>
<evidence type="ECO:0000256" key="6">
    <source>
        <dbReference type="SAM" id="MobiDB-lite"/>
    </source>
</evidence>
<evidence type="ECO:0000256" key="4">
    <source>
        <dbReference type="ARBA" id="ARBA00023136"/>
    </source>
</evidence>